<reference evidence="2" key="1">
    <citation type="submission" date="2016-01" db="EMBL/GenBank/DDBJ databases">
        <authorList>
            <person name="Mitreva M."/>
            <person name="Pepin K.H."/>
            <person name="Mihindukulasuriya K.A."/>
            <person name="Fulton R."/>
            <person name="Fronick C."/>
            <person name="O'Laughlin M."/>
            <person name="Miner T."/>
            <person name="Herter B."/>
            <person name="Rosa B.A."/>
            <person name="Cordes M."/>
            <person name="Tomlinson C."/>
            <person name="Wollam A."/>
            <person name="Palsikar V.B."/>
            <person name="Mardis E.R."/>
            <person name="Wilson R.K."/>
        </authorList>
    </citation>
    <scope>NUCLEOTIDE SEQUENCE [LARGE SCALE GENOMIC DNA]</scope>
    <source>
        <strain evidence="2">KA00185</strain>
    </source>
</reference>
<accession>A0A133ZVH2</accession>
<proteinExistence type="predicted"/>
<protein>
    <submittedName>
        <fullName evidence="1">Uncharacterized protein</fullName>
    </submittedName>
</protein>
<comment type="caution">
    <text evidence="1">The sequence shown here is derived from an EMBL/GenBank/DDBJ whole genome shotgun (WGS) entry which is preliminary data.</text>
</comment>
<organism evidence="1 2">
    <name type="scientific">Leptotrichia wadei</name>
    <dbReference type="NCBI Taxonomy" id="157687"/>
    <lineage>
        <taxon>Bacteria</taxon>
        <taxon>Fusobacteriati</taxon>
        <taxon>Fusobacteriota</taxon>
        <taxon>Fusobacteriia</taxon>
        <taxon>Fusobacteriales</taxon>
        <taxon>Leptotrichiaceae</taxon>
        <taxon>Leptotrichia</taxon>
    </lineage>
</organism>
<sequence>MKKKNKALRFVPFYYTIYHKQKTFFYHLNKLEKIDIIRI</sequence>
<evidence type="ECO:0000313" key="2">
    <source>
        <dbReference type="Proteomes" id="UP000070483"/>
    </source>
</evidence>
<keyword evidence="2" id="KW-1185">Reference proteome</keyword>
<dbReference type="PATRIC" id="fig|157687.3.peg.2378"/>
<dbReference type="Proteomes" id="UP000070483">
    <property type="component" value="Unassembled WGS sequence"/>
</dbReference>
<gene>
    <name evidence="1" type="ORF">HMPREF3180_02368</name>
</gene>
<evidence type="ECO:0000313" key="1">
    <source>
        <dbReference type="EMBL" id="KXB59426.1"/>
    </source>
</evidence>
<dbReference type="AlphaFoldDB" id="A0A133ZVH2"/>
<dbReference type="STRING" id="157687.HMPREF3180_02368"/>
<dbReference type="EMBL" id="LSDD01000176">
    <property type="protein sequence ID" value="KXB59426.1"/>
    <property type="molecule type" value="Genomic_DNA"/>
</dbReference>
<name>A0A133ZVH2_9FUSO</name>